<dbReference type="FunFam" id="3.30.565.10:FF:000010">
    <property type="entry name" value="Sensor histidine kinase RcsC"/>
    <property type="match status" value="1"/>
</dbReference>
<evidence type="ECO:0000256" key="11">
    <source>
        <dbReference type="SAM" id="SignalP"/>
    </source>
</evidence>
<organism evidence="15 16">
    <name type="scientific">Solemya velesiana gill symbiont</name>
    <dbReference type="NCBI Taxonomy" id="1918948"/>
    <lineage>
        <taxon>Bacteria</taxon>
        <taxon>Pseudomonadati</taxon>
        <taxon>Pseudomonadota</taxon>
        <taxon>Gammaproteobacteria</taxon>
        <taxon>sulfur-oxidizing symbionts</taxon>
    </lineage>
</organism>
<evidence type="ECO:0000256" key="8">
    <source>
        <dbReference type="PROSITE-ProRule" id="PRU00169"/>
    </source>
</evidence>
<proteinExistence type="predicted"/>
<evidence type="ECO:0000259" key="13">
    <source>
        <dbReference type="PROSITE" id="PS50110"/>
    </source>
</evidence>
<dbReference type="SMART" id="SM00387">
    <property type="entry name" value="HATPase_c"/>
    <property type="match status" value="1"/>
</dbReference>
<dbReference type="InterPro" id="IPR003661">
    <property type="entry name" value="HisK_dim/P_dom"/>
</dbReference>
<dbReference type="Pfam" id="PF00672">
    <property type="entry name" value="HAMP"/>
    <property type="match status" value="1"/>
</dbReference>
<dbReference type="SMART" id="SM00448">
    <property type="entry name" value="REC"/>
    <property type="match status" value="1"/>
</dbReference>
<dbReference type="InterPro" id="IPR005467">
    <property type="entry name" value="His_kinase_dom"/>
</dbReference>
<dbReference type="GO" id="GO:0009927">
    <property type="term" value="F:histidine phosphotransfer kinase activity"/>
    <property type="evidence" value="ECO:0007669"/>
    <property type="project" value="TreeGrafter"/>
</dbReference>
<dbReference type="PRINTS" id="PR00344">
    <property type="entry name" value="BCTRLSENSOR"/>
</dbReference>
<evidence type="ECO:0000259" key="12">
    <source>
        <dbReference type="PROSITE" id="PS50109"/>
    </source>
</evidence>
<keyword evidence="10" id="KW-1133">Transmembrane helix</keyword>
<dbReference type="Pfam" id="PF00072">
    <property type="entry name" value="Response_reg"/>
    <property type="match status" value="1"/>
</dbReference>
<evidence type="ECO:0000256" key="3">
    <source>
        <dbReference type="ARBA" id="ARBA00012438"/>
    </source>
</evidence>
<keyword evidence="16" id="KW-1185">Reference proteome</keyword>
<dbReference type="SUPFAM" id="SSF47384">
    <property type="entry name" value="Homodimeric domain of signal transducing histidine kinase"/>
    <property type="match status" value="1"/>
</dbReference>
<dbReference type="GO" id="GO:0000155">
    <property type="term" value="F:phosphorelay sensor kinase activity"/>
    <property type="evidence" value="ECO:0007669"/>
    <property type="project" value="InterPro"/>
</dbReference>
<keyword evidence="7" id="KW-0902">Two-component regulatory system</keyword>
<evidence type="ECO:0000256" key="10">
    <source>
        <dbReference type="SAM" id="Phobius"/>
    </source>
</evidence>
<feature type="domain" description="Response regulatory" evidence="13">
    <location>
        <begin position="551"/>
        <end position="667"/>
    </location>
</feature>
<dbReference type="InterPro" id="IPR003660">
    <property type="entry name" value="HAMP_dom"/>
</dbReference>
<dbReference type="Pfam" id="PF00512">
    <property type="entry name" value="HisKA"/>
    <property type="match status" value="1"/>
</dbReference>
<dbReference type="CDD" id="cd00082">
    <property type="entry name" value="HisKA"/>
    <property type="match status" value="1"/>
</dbReference>
<dbReference type="FunFam" id="1.10.287.130:FF:000145">
    <property type="entry name" value="Sensory transduction histidine kinase"/>
    <property type="match status" value="1"/>
</dbReference>
<dbReference type="PROSITE" id="PS50885">
    <property type="entry name" value="HAMP"/>
    <property type="match status" value="1"/>
</dbReference>
<feature type="signal peptide" evidence="11">
    <location>
        <begin position="1"/>
        <end position="25"/>
    </location>
</feature>
<dbReference type="CDD" id="cd17546">
    <property type="entry name" value="REC_hyHK_CKI1_RcsC-like"/>
    <property type="match status" value="1"/>
</dbReference>
<dbReference type="InterPro" id="IPR001789">
    <property type="entry name" value="Sig_transdc_resp-reg_receiver"/>
</dbReference>
<comment type="caution">
    <text evidence="15">The sequence shown here is derived from an EMBL/GenBank/DDBJ whole genome shotgun (WGS) entry which is preliminary data.</text>
</comment>
<evidence type="ECO:0000256" key="6">
    <source>
        <dbReference type="ARBA" id="ARBA00022777"/>
    </source>
</evidence>
<keyword evidence="10" id="KW-0812">Transmembrane</keyword>
<protein>
    <recommendedName>
        <fullName evidence="3">histidine kinase</fullName>
        <ecNumber evidence="3">2.7.13.3</ecNumber>
    </recommendedName>
</protein>
<feature type="modified residue" description="4-aspartylphosphate" evidence="8">
    <location>
        <position position="600"/>
    </location>
</feature>
<dbReference type="PANTHER" id="PTHR43047">
    <property type="entry name" value="TWO-COMPONENT HISTIDINE PROTEIN KINASE"/>
    <property type="match status" value="1"/>
</dbReference>
<dbReference type="Gene3D" id="6.10.340.10">
    <property type="match status" value="1"/>
</dbReference>
<dbReference type="RefSeq" id="WP_078486411.1">
    <property type="nucleotide sequence ID" value="NZ_MPRJ01000023.1"/>
</dbReference>
<dbReference type="Pfam" id="PF02518">
    <property type="entry name" value="HATPase_c"/>
    <property type="match status" value="1"/>
</dbReference>
<comment type="subcellular location">
    <subcellularLocation>
        <location evidence="2">Membrane</location>
    </subcellularLocation>
</comment>
<keyword evidence="4 8" id="KW-0597">Phosphoprotein</keyword>
<evidence type="ECO:0000256" key="2">
    <source>
        <dbReference type="ARBA" id="ARBA00004370"/>
    </source>
</evidence>
<feature type="transmembrane region" description="Helical" evidence="10">
    <location>
        <begin position="189"/>
        <end position="208"/>
    </location>
</feature>
<dbReference type="InterPro" id="IPR003594">
    <property type="entry name" value="HATPase_dom"/>
</dbReference>
<accession>A0A1T2KVK8</accession>
<dbReference type="PROSITE" id="PS50110">
    <property type="entry name" value="RESPONSE_REGULATORY"/>
    <property type="match status" value="1"/>
</dbReference>
<dbReference type="PROSITE" id="PS50109">
    <property type="entry name" value="HIS_KIN"/>
    <property type="match status" value="1"/>
</dbReference>
<dbReference type="InterPro" id="IPR004358">
    <property type="entry name" value="Sig_transdc_His_kin-like_C"/>
</dbReference>
<dbReference type="CDD" id="cd16922">
    <property type="entry name" value="HATPase_EvgS-ArcB-TorS-like"/>
    <property type="match status" value="1"/>
</dbReference>
<dbReference type="SMART" id="SM00304">
    <property type="entry name" value="HAMP"/>
    <property type="match status" value="1"/>
</dbReference>
<name>A0A1T2KVK8_9GAMM</name>
<dbReference type="SMART" id="SM00388">
    <property type="entry name" value="HisKA"/>
    <property type="match status" value="1"/>
</dbReference>
<keyword evidence="5" id="KW-0808">Transferase</keyword>
<dbReference type="Gene3D" id="3.30.565.10">
    <property type="entry name" value="Histidine kinase-like ATPase, C-terminal domain"/>
    <property type="match status" value="1"/>
</dbReference>
<evidence type="ECO:0000256" key="4">
    <source>
        <dbReference type="ARBA" id="ARBA00022553"/>
    </source>
</evidence>
<comment type="catalytic activity">
    <reaction evidence="1">
        <text>ATP + protein L-histidine = ADP + protein N-phospho-L-histidine.</text>
        <dbReference type="EC" id="2.7.13.3"/>
    </reaction>
</comment>
<dbReference type="GO" id="GO:0005886">
    <property type="term" value="C:plasma membrane"/>
    <property type="evidence" value="ECO:0007669"/>
    <property type="project" value="TreeGrafter"/>
</dbReference>
<dbReference type="SUPFAM" id="SSF52172">
    <property type="entry name" value="CheY-like"/>
    <property type="match status" value="1"/>
</dbReference>
<evidence type="ECO:0000256" key="9">
    <source>
        <dbReference type="SAM" id="Coils"/>
    </source>
</evidence>
<feature type="domain" description="Histidine kinase" evidence="12">
    <location>
        <begin position="302"/>
        <end position="523"/>
    </location>
</feature>
<feature type="coiled-coil region" evidence="9">
    <location>
        <begin position="250"/>
        <end position="295"/>
    </location>
</feature>
<dbReference type="EC" id="2.7.13.3" evidence="3"/>
<dbReference type="CDD" id="cd06225">
    <property type="entry name" value="HAMP"/>
    <property type="match status" value="1"/>
</dbReference>
<dbReference type="OrthoDB" id="6017161at2"/>
<dbReference type="EMBL" id="MPRJ01000023">
    <property type="protein sequence ID" value="OOZ36887.1"/>
    <property type="molecule type" value="Genomic_DNA"/>
</dbReference>
<dbReference type="Gene3D" id="1.10.287.130">
    <property type="match status" value="1"/>
</dbReference>
<dbReference type="InterPro" id="IPR011006">
    <property type="entry name" value="CheY-like_superfamily"/>
</dbReference>
<dbReference type="AlphaFoldDB" id="A0A1T2KVK8"/>
<keyword evidence="6" id="KW-0418">Kinase</keyword>
<evidence type="ECO:0000256" key="7">
    <source>
        <dbReference type="ARBA" id="ARBA00023012"/>
    </source>
</evidence>
<keyword evidence="10" id="KW-0472">Membrane</keyword>
<dbReference type="Gene3D" id="3.40.50.2300">
    <property type="match status" value="1"/>
</dbReference>
<dbReference type="SUPFAM" id="SSF55874">
    <property type="entry name" value="ATPase domain of HSP90 chaperone/DNA topoisomerase II/histidine kinase"/>
    <property type="match status" value="1"/>
</dbReference>
<evidence type="ECO:0000313" key="15">
    <source>
        <dbReference type="EMBL" id="OOZ36887.1"/>
    </source>
</evidence>
<dbReference type="InterPro" id="IPR036890">
    <property type="entry name" value="HATPase_C_sf"/>
</dbReference>
<evidence type="ECO:0000259" key="14">
    <source>
        <dbReference type="PROSITE" id="PS50885"/>
    </source>
</evidence>
<reference evidence="15 16" key="1">
    <citation type="submission" date="2016-11" db="EMBL/GenBank/DDBJ databases">
        <title>Mixed transmission modes and dynamic genome evolution in an obligate animal-bacterial symbiosis.</title>
        <authorList>
            <person name="Russell S.L."/>
            <person name="Corbett-Detig R.B."/>
            <person name="Cavanaugh C.M."/>
        </authorList>
    </citation>
    <scope>NUCLEOTIDE SEQUENCE [LARGE SCALE GENOMIC DNA]</scope>
    <source>
        <strain evidence="15">Se-Cadez</strain>
    </source>
</reference>
<feature type="chain" id="PRO_5010578012" description="histidine kinase" evidence="11">
    <location>
        <begin position="26"/>
        <end position="671"/>
    </location>
</feature>
<keyword evidence="9" id="KW-0175">Coiled coil</keyword>
<dbReference type="SUPFAM" id="SSF158472">
    <property type="entry name" value="HAMP domain-like"/>
    <property type="match status" value="1"/>
</dbReference>
<feature type="domain" description="HAMP" evidence="14">
    <location>
        <begin position="210"/>
        <end position="262"/>
    </location>
</feature>
<sequence>MTIRWKLFLTITMALAINLAVSHYAALQYKHANMEAASIRETFTQVVNTALSAQVHFKKQVQEWKNILLRGHDSEAYEKYHRQFLQEEAITRSLIRQLISMLGEQDTASHMTANSFLPAHHRLGFAYRSALEKFDRTSLVSHLEVDKQVQGIDREPTDLIDEVVTATLEYKKARLEKVNDDLKTIERRILVILVVLLGLTILVFLVLANHQIARPIQAATEIARRISSGDFSGDIPKGGNDEPGQLLRALDTMSSNLQASQNKLKEEQDLLAQRVRERTQELNIANEELARAAQAKDLFLATMSHELRTPLTTILGLTEMLKDQLYGPINPNQEKSLATIDESSRHLLALINDILDLAKIESGKMELNWDYIPAVQLVEGSLRLMHQTAQRKHLQIEYMIDPDINLIHGDSRRLKQVLVNLLGNAVKFTPEDGRIGLDVTLSEDRKSIDMTVWDSGIGISEEDQAHLFQPFIQLDNEATRRYSGTGLGLTLVNRMAQLHSGSIKVESELNKGSRFTFSLPWSASDNEPKQLSVSMTADTQEISGDDIKGLQLLFAEDNPNNRLMISEFLRSQGFNVTIAQNGRDVLKQAQAMRPDIILMDTQLQDMDGREVTRQLREIPGFTQTPIIALTAQAMPGDRESCLEAGMDDYLSKPVGLKEIRSHIVAFLKKRK</sequence>
<dbReference type="PANTHER" id="PTHR43047:SF63">
    <property type="entry name" value="HISTIDINE KINASE"/>
    <property type="match status" value="1"/>
</dbReference>
<dbReference type="InterPro" id="IPR036097">
    <property type="entry name" value="HisK_dim/P_sf"/>
</dbReference>
<keyword evidence="11" id="KW-0732">Signal</keyword>
<gene>
    <name evidence="15" type="ORF">BOW51_04960</name>
</gene>
<evidence type="ECO:0000256" key="1">
    <source>
        <dbReference type="ARBA" id="ARBA00000085"/>
    </source>
</evidence>
<evidence type="ECO:0000313" key="16">
    <source>
        <dbReference type="Proteomes" id="UP000190896"/>
    </source>
</evidence>
<dbReference type="Proteomes" id="UP000190896">
    <property type="component" value="Unassembled WGS sequence"/>
</dbReference>
<evidence type="ECO:0000256" key="5">
    <source>
        <dbReference type="ARBA" id="ARBA00022679"/>
    </source>
</evidence>